<name>A0AA37UMS5_9MICO</name>
<dbReference type="InterPro" id="IPR023393">
    <property type="entry name" value="START-like_dom_sf"/>
</dbReference>
<dbReference type="AlphaFoldDB" id="A0AA37UMS5"/>
<dbReference type="InterPro" id="IPR019587">
    <property type="entry name" value="Polyketide_cyclase/dehydratase"/>
</dbReference>
<dbReference type="Gene3D" id="3.30.530.20">
    <property type="match status" value="1"/>
</dbReference>
<sequence length="143" mass="15339">MVRSAWAGRDWGMRSIHVSRVVAASAEEVYAVASDPDRLPAWASGLASADVVREGDLLHVASPMGKVTVRFVSRNDLGVLDHDVTLPDGTVVTNPMRVVAHPDGAEVLFTVRQLAMSDAELERDAGVVAADLERLAALVERRA</sequence>
<proteinExistence type="predicted"/>
<comment type="caution">
    <text evidence="1">The sequence shown here is derived from an EMBL/GenBank/DDBJ whole genome shotgun (WGS) entry which is preliminary data.</text>
</comment>
<dbReference type="Proteomes" id="UP001157161">
    <property type="component" value="Unassembled WGS sequence"/>
</dbReference>
<protein>
    <submittedName>
        <fullName evidence="1">Polyketide cyclase</fullName>
    </submittedName>
</protein>
<dbReference type="Pfam" id="PF10604">
    <property type="entry name" value="Polyketide_cyc2"/>
    <property type="match status" value="1"/>
</dbReference>
<evidence type="ECO:0000313" key="2">
    <source>
        <dbReference type="EMBL" id="GMA33483.1"/>
    </source>
</evidence>
<keyword evidence="3" id="KW-1185">Reference proteome</keyword>
<reference evidence="1" key="1">
    <citation type="journal article" date="2014" name="Int. J. Syst. Evol. Microbiol.">
        <title>Complete genome sequence of Corynebacterium casei LMG S-19264T (=DSM 44701T), isolated from a smear-ripened cheese.</title>
        <authorList>
            <consortium name="US DOE Joint Genome Institute (JGI-PGF)"/>
            <person name="Walter F."/>
            <person name="Albersmeier A."/>
            <person name="Kalinowski J."/>
            <person name="Ruckert C."/>
        </authorList>
    </citation>
    <scope>NUCLEOTIDE SEQUENCE</scope>
    <source>
        <strain evidence="1">NBRC 112290</strain>
    </source>
</reference>
<accession>A0AA37UMS5</accession>
<evidence type="ECO:0000313" key="3">
    <source>
        <dbReference type="Proteomes" id="UP001157161"/>
    </source>
</evidence>
<dbReference type="EMBL" id="BSUM01000001">
    <property type="protein sequence ID" value="GMA33483.1"/>
    <property type="molecule type" value="Genomic_DNA"/>
</dbReference>
<dbReference type="EMBL" id="BSUM01000001">
    <property type="protein sequence ID" value="GMA30038.1"/>
    <property type="molecule type" value="Genomic_DNA"/>
</dbReference>
<dbReference type="SUPFAM" id="SSF55961">
    <property type="entry name" value="Bet v1-like"/>
    <property type="match status" value="1"/>
</dbReference>
<gene>
    <name evidence="1" type="ORF">GCM10025875_00300</name>
    <name evidence="2" type="ORF">GCM10025875_34750</name>
</gene>
<reference evidence="1" key="2">
    <citation type="submission" date="2023-02" db="EMBL/GenBank/DDBJ databases">
        <authorList>
            <person name="Sun Q."/>
            <person name="Mori K."/>
        </authorList>
    </citation>
    <scope>NUCLEOTIDE SEQUENCE</scope>
    <source>
        <strain evidence="1">NBRC 112290</strain>
    </source>
</reference>
<evidence type="ECO:0000313" key="1">
    <source>
        <dbReference type="EMBL" id="GMA30038.1"/>
    </source>
</evidence>
<organism evidence="1 3">
    <name type="scientific">Litorihabitans aurantiacus</name>
    <dbReference type="NCBI Taxonomy" id="1930061"/>
    <lineage>
        <taxon>Bacteria</taxon>
        <taxon>Bacillati</taxon>
        <taxon>Actinomycetota</taxon>
        <taxon>Actinomycetes</taxon>
        <taxon>Micrococcales</taxon>
        <taxon>Beutenbergiaceae</taxon>
        <taxon>Litorihabitans</taxon>
    </lineage>
</organism>